<accession>A0AAV4U9J8</accession>
<feature type="region of interest" description="Disordered" evidence="1">
    <location>
        <begin position="269"/>
        <end position="294"/>
    </location>
</feature>
<name>A0AAV4U9J8_9ARAC</name>
<evidence type="ECO:0000256" key="2">
    <source>
        <dbReference type="SAM" id="SignalP"/>
    </source>
</evidence>
<comment type="caution">
    <text evidence="3">The sequence shown here is derived from an EMBL/GenBank/DDBJ whole genome shotgun (WGS) entry which is preliminary data.</text>
</comment>
<dbReference type="Proteomes" id="UP001054837">
    <property type="component" value="Unassembled WGS sequence"/>
</dbReference>
<feature type="compositionally biased region" description="Basic and acidic residues" evidence="1">
    <location>
        <begin position="83"/>
        <end position="104"/>
    </location>
</feature>
<gene>
    <name evidence="3" type="primary">AVEN_13057_1</name>
    <name evidence="3" type="ORF">CDAR_69141</name>
</gene>
<evidence type="ECO:0000256" key="1">
    <source>
        <dbReference type="SAM" id="MobiDB-lite"/>
    </source>
</evidence>
<proteinExistence type="predicted"/>
<sequence length="294" mass="33880">MSTLRLLVVILLLACASALPRRLDRDEESSGGGEIEHKGEPWGKPSFNDLDVPGHELFNDYELNPPRRKPDDEPPLYDFGEEDYGRPEEDEPHDSSADDNHDERKEEEEKEEELEPPVFEHPEKLPPSELDEDEEEKPAEEEETHKGEEEEEIHKGEEEEEIHKGEEEETQEGEEEEVNQEGEEDNIAPFPFDTAIFSFKQVNRYIKELEKAMQHVFQQTMEEASMLNSTFANTTEEEVEVEGHKYKIQKSIIKTGDENKNGTLLIEAVSSVNEENEPKKKKVKRSNPDAQPNQ</sequence>
<organism evidence="3 4">
    <name type="scientific">Caerostris darwini</name>
    <dbReference type="NCBI Taxonomy" id="1538125"/>
    <lineage>
        <taxon>Eukaryota</taxon>
        <taxon>Metazoa</taxon>
        <taxon>Ecdysozoa</taxon>
        <taxon>Arthropoda</taxon>
        <taxon>Chelicerata</taxon>
        <taxon>Arachnida</taxon>
        <taxon>Araneae</taxon>
        <taxon>Araneomorphae</taxon>
        <taxon>Entelegynae</taxon>
        <taxon>Araneoidea</taxon>
        <taxon>Araneidae</taxon>
        <taxon>Caerostris</taxon>
    </lineage>
</organism>
<feature type="region of interest" description="Disordered" evidence="1">
    <location>
        <begin position="22"/>
        <end position="191"/>
    </location>
</feature>
<feature type="compositionally biased region" description="Basic and acidic residues" evidence="1">
    <location>
        <begin position="143"/>
        <end position="166"/>
    </location>
</feature>
<dbReference type="EMBL" id="BPLQ01010921">
    <property type="protein sequence ID" value="GIY54442.1"/>
    <property type="molecule type" value="Genomic_DNA"/>
</dbReference>
<feature type="compositionally biased region" description="Acidic residues" evidence="1">
    <location>
        <begin position="73"/>
        <end position="82"/>
    </location>
</feature>
<reference evidence="3 4" key="1">
    <citation type="submission" date="2021-06" db="EMBL/GenBank/DDBJ databases">
        <title>Caerostris darwini draft genome.</title>
        <authorList>
            <person name="Kono N."/>
            <person name="Arakawa K."/>
        </authorList>
    </citation>
    <scope>NUCLEOTIDE SEQUENCE [LARGE SCALE GENOMIC DNA]</scope>
</reference>
<keyword evidence="2" id="KW-0732">Signal</keyword>
<feature type="chain" id="PRO_5043887396" evidence="2">
    <location>
        <begin position="19"/>
        <end position="294"/>
    </location>
</feature>
<keyword evidence="4" id="KW-1185">Reference proteome</keyword>
<evidence type="ECO:0000313" key="4">
    <source>
        <dbReference type="Proteomes" id="UP001054837"/>
    </source>
</evidence>
<dbReference type="AlphaFoldDB" id="A0AAV4U9J8"/>
<feature type="compositionally biased region" description="Acidic residues" evidence="1">
    <location>
        <begin position="167"/>
        <end position="186"/>
    </location>
</feature>
<protein>
    <submittedName>
        <fullName evidence="3">Uncharacterized protein</fullName>
    </submittedName>
</protein>
<feature type="signal peptide" evidence="2">
    <location>
        <begin position="1"/>
        <end position="18"/>
    </location>
</feature>
<feature type="compositionally biased region" description="Acidic residues" evidence="1">
    <location>
        <begin position="129"/>
        <end position="142"/>
    </location>
</feature>
<feature type="compositionally biased region" description="Acidic residues" evidence="1">
    <location>
        <begin position="105"/>
        <end position="115"/>
    </location>
</feature>
<evidence type="ECO:0000313" key="3">
    <source>
        <dbReference type="EMBL" id="GIY54442.1"/>
    </source>
</evidence>